<proteinExistence type="predicted"/>
<name>W2SBB0_CYPE1</name>
<dbReference type="Proteomes" id="UP000030752">
    <property type="component" value="Unassembled WGS sequence"/>
</dbReference>
<dbReference type="RefSeq" id="XP_008712979.1">
    <property type="nucleotide sequence ID" value="XM_008714757.1"/>
</dbReference>
<dbReference type="EMBL" id="KB822713">
    <property type="protein sequence ID" value="ETN45209.1"/>
    <property type="molecule type" value="Genomic_DNA"/>
</dbReference>
<dbReference type="AlphaFoldDB" id="W2SBB0"/>
<keyword evidence="2" id="KW-1185">Reference proteome</keyword>
<organism evidence="1 2">
    <name type="scientific">Cyphellophora europaea (strain CBS 101466)</name>
    <name type="common">Phialophora europaea</name>
    <dbReference type="NCBI Taxonomy" id="1220924"/>
    <lineage>
        <taxon>Eukaryota</taxon>
        <taxon>Fungi</taxon>
        <taxon>Dikarya</taxon>
        <taxon>Ascomycota</taxon>
        <taxon>Pezizomycotina</taxon>
        <taxon>Eurotiomycetes</taxon>
        <taxon>Chaetothyriomycetidae</taxon>
        <taxon>Chaetothyriales</taxon>
        <taxon>Cyphellophoraceae</taxon>
        <taxon>Cyphellophora</taxon>
    </lineage>
</organism>
<dbReference type="InParanoid" id="W2SBB0"/>
<sequence>MNPTVPSSGTRLNTLVIQRLEHLPAPITSTSNVHVDYFLDPDRRFGGVEVFVTNSPITSPRTLANDELEYLKTILMQCRDGLRRYRVGTADYENLVWMVMALQRRIKEHKQATGLVRWGNKQGMNEMNNLIDALWIDDHDDAAREVGDLLDQLKL</sequence>
<dbReference type="VEuPathDB" id="FungiDB:HMPREF1541_10086"/>
<reference evidence="1 2" key="1">
    <citation type="submission" date="2013-03" db="EMBL/GenBank/DDBJ databases">
        <title>The Genome Sequence of Phialophora europaea CBS 101466.</title>
        <authorList>
            <consortium name="The Broad Institute Genomics Platform"/>
            <person name="Cuomo C."/>
            <person name="de Hoog S."/>
            <person name="Gorbushina A."/>
            <person name="Walker B."/>
            <person name="Young S.K."/>
            <person name="Zeng Q."/>
            <person name="Gargeya S."/>
            <person name="Fitzgerald M."/>
            <person name="Haas B."/>
            <person name="Abouelleil A."/>
            <person name="Allen A.W."/>
            <person name="Alvarado L."/>
            <person name="Arachchi H.M."/>
            <person name="Berlin A.M."/>
            <person name="Chapman S.B."/>
            <person name="Gainer-Dewar J."/>
            <person name="Goldberg J."/>
            <person name="Griggs A."/>
            <person name="Gujja S."/>
            <person name="Hansen M."/>
            <person name="Howarth C."/>
            <person name="Imamovic A."/>
            <person name="Ireland A."/>
            <person name="Larimer J."/>
            <person name="McCowan C."/>
            <person name="Murphy C."/>
            <person name="Pearson M."/>
            <person name="Poon T.W."/>
            <person name="Priest M."/>
            <person name="Roberts A."/>
            <person name="Saif S."/>
            <person name="Shea T."/>
            <person name="Sisk P."/>
            <person name="Sykes S."/>
            <person name="Wortman J."/>
            <person name="Nusbaum C."/>
            <person name="Birren B."/>
        </authorList>
    </citation>
    <scope>NUCLEOTIDE SEQUENCE [LARGE SCALE GENOMIC DNA]</scope>
    <source>
        <strain evidence="1 2">CBS 101466</strain>
    </source>
</reference>
<protein>
    <submittedName>
        <fullName evidence="1">Uncharacterized protein</fullName>
    </submittedName>
</protein>
<dbReference type="HOGENOM" id="CLU_1695394_0_0_1"/>
<gene>
    <name evidence="1" type="ORF">HMPREF1541_10086</name>
</gene>
<evidence type="ECO:0000313" key="1">
    <source>
        <dbReference type="EMBL" id="ETN45209.1"/>
    </source>
</evidence>
<accession>W2SBB0</accession>
<evidence type="ECO:0000313" key="2">
    <source>
        <dbReference type="Proteomes" id="UP000030752"/>
    </source>
</evidence>
<dbReference type="GeneID" id="19977425"/>